<dbReference type="PANTHER" id="PTHR19359">
    <property type="entry name" value="CYTOCHROME B5"/>
    <property type="match status" value="1"/>
</dbReference>
<keyword evidence="3" id="KW-0408">Iron</keyword>
<keyword evidence="2" id="KW-0479">Metal-binding</keyword>
<dbReference type="Proteomes" id="UP001189429">
    <property type="component" value="Unassembled WGS sequence"/>
</dbReference>
<feature type="region of interest" description="Disordered" evidence="5">
    <location>
        <begin position="206"/>
        <end position="244"/>
    </location>
</feature>
<feature type="region of interest" description="Disordered" evidence="5">
    <location>
        <begin position="310"/>
        <end position="376"/>
    </location>
</feature>
<feature type="region of interest" description="Disordered" evidence="5">
    <location>
        <begin position="40"/>
        <end position="65"/>
    </location>
</feature>
<name>A0ABN9PYN9_9DINO</name>
<dbReference type="Pfam" id="PF00173">
    <property type="entry name" value="Cyt-b5"/>
    <property type="match status" value="1"/>
</dbReference>
<dbReference type="PRINTS" id="PR00363">
    <property type="entry name" value="CYTOCHROMEB5"/>
</dbReference>
<dbReference type="InterPro" id="IPR050668">
    <property type="entry name" value="Cytochrome_b5"/>
</dbReference>
<comment type="similarity">
    <text evidence="4">Belongs to the cytochrome b5 family.</text>
</comment>
<sequence length="527" mass="53822">MLKHAMMEHCLFKNTSTKQHTVKLATTKHETLRDEALHDQGIPDEAPPAKPSPSKHLAGKPATTRPTAAKLAAYAKETEQVAIRTLASLGDTCHPDKTGRFSAGKMVTVTLALGYQASEAPSAWMDIAKNHQQWAGGSQRSLLFTHLVAEANKLAPSNGGVATQMSEWIAAPIAKQANELAFRMKSEDAGNLQVAQSAAMERRVVSRADAAKTPQIADMRSQDGPAIKRPTPLRRGAGAGAGAGMGAGAGVDVDVGAGAGAVVSAGVGAGAGSGAGVGAVAGAAAGARVDAGAGVGTGAMAVGAVQIRTRKPADTATRAAAGRGSPNRPGQQPPSLLRPPPPRQRAPQGAASAKTGGRAVGPHLRAGGGTRQHLPPLVCRATPVATPTLRGPGRGVSSRRAIAANTGRLRRRAAPSSAAGSAAWPPPQARIAAEVAERATAATVRLGRLRSRGAADRRLAEEGGIRELAGPLQVAKHTSKTDCWVVVAGEVLDVTSFLSQHPGGELAILTFAGKDATEEFNMIHPPD</sequence>
<keyword evidence="8" id="KW-1185">Reference proteome</keyword>
<evidence type="ECO:0000256" key="3">
    <source>
        <dbReference type="ARBA" id="ARBA00023004"/>
    </source>
</evidence>
<evidence type="ECO:0000256" key="1">
    <source>
        <dbReference type="ARBA" id="ARBA00022617"/>
    </source>
</evidence>
<reference evidence="7" key="1">
    <citation type="submission" date="2023-10" db="EMBL/GenBank/DDBJ databases">
        <authorList>
            <person name="Chen Y."/>
            <person name="Shah S."/>
            <person name="Dougan E. K."/>
            <person name="Thang M."/>
            <person name="Chan C."/>
        </authorList>
    </citation>
    <scope>NUCLEOTIDE SEQUENCE [LARGE SCALE GENOMIC DNA]</scope>
</reference>
<evidence type="ECO:0000259" key="6">
    <source>
        <dbReference type="PROSITE" id="PS50255"/>
    </source>
</evidence>
<evidence type="ECO:0000313" key="8">
    <source>
        <dbReference type="Proteomes" id="UP001189429"/>
    </source>
</evidence>
<feature type="domain" description="Cytochrome b5 heme-binding" evidence="6">
    <location>
        <begin position="473"/>
        <end position="527"/>
    </location>
</feature>
<proteinExistence type="inferred from homology"/>
<feature type="non-terminal residue" evidence="7">
    <location>
        <position position="527"/>
    </location>
</feature>
<dbReference type="Gene3D" id="3.10.120.10">
    <property type="entry name" value="Cytochrome b5-like heme/steroid binding domain"/>
    <property type="match status" value="1"/>
</dbReference>
<organism evidence="7 8">
    <name type="scientific">Prorocentrum cordatum</name>
    <dbReference type="NCBI Taxonomy" id="2364126"/>
    <lineage>
        <taxon>Eukaryota</taxon>
        <taxon>Sar</taxon>
        <taxon>Alveolata</taxon>
        <taxon>Dinophyceae</taxon>
        <taxon>Prorocentrales</taxon>
        <taxon>Prorocentraceae</taxon>
        <taxon>Prorocentrum</taxon>
    </lineage>
</organism>
<evidence type="ECO:0000256" key="4">
    <source>
        <dbReference type="ARBA" id="ARBA00038168"/>
    </source>
</evidence>
<dbReference type="EMBL" id="CAUYUJ010001943">
    <property type="protein sequence ID" value="CAK0798428.1"/>
    <property type="molecule type" value="Genomic_DNA"/>
</dbReference>
<dbReference type="SMART" id="SM01117">
    <property type="entry name" value="Cyt-b5"/>
    <property type="match status" value="1"/>
</dbReference>
<keyword evidence="1" id="KW-0349">Heme</keyword>
<protein>
    <recommendedName>
        <fullName evidence="6">Cytochrome b5 heme-binding domain-containing protein</fullName>
    </recommendedName>
</protein>
<gene>
    <name evidence="7" type="ORF">PCOR1329_LOCUS7189</name>
</gene>
<accession>A0ABN9PYN9</accession>
<dbReference type="InterPro" id="IPR036400">
    <property type="entry name" value="Cyt_B5-like_heme/steroid_sf"/>
</dbReference>
<evidence type="ECO:0000256" key="2">
    <source>
        <dbReference type="ARBA" id="ARBA00022723"/>
    </source>
</evidence>
<comment type="caution">
    <text evidence="7">The sequence shown here is derived from an EMBL/GenBank/DDBJ whole genome shotgun (WGS) entry which is preliminary data.</text>
</comment>
<dbReference type="PROSITE" id="PS50255">
    <property type="entry name" value="CYTOCHROME_B5_2"/>
    <property type="match status" value="1"/>
</dbReference>
<dbReference type="SUPFAM" id="SSF55856">
    <property type="entry name" value="Cytochrome b5-like heme/steroid binding domain"/>
    <property type="match status" value="1"/>
</dbReference>
<dbReference type="InterPro" id="IPR001199">
    <property type="entry name" value="Cyt_B5-like_heme/steroid-bd"/>
</dbReference>
<evidence type="ECO:0000256" key="5">
    <source>
        <dbReference type="SAM" id="MobiDB-lite"/>
    </source>
</evidence>
<evidence type="ECO:0000313" key="7">
    <source>
        <dbReference type="EMBL" id="CAK0798428.1"/>
    </source>
</evidence>
<dbReference type="PANTHER" id="PTHR19359:SF14">
    <property type="entry name" value="CYTOCHROME B5 A"/>
    <property type="match status" value="1"/>
</dbReference>